<dbReference type="RefSeq" id="WP_084229762.1">
    <property type="nucleotide sequence ID" value="NZ_FWWR01000008.1"/>
</dbReference>
<keyword evidence="3" id="KW-1185">Reference proteome</keyword>
<sequence>MTSFLKELMKTASGQGLLEKLINILTGSVSGETSFVEQITQVLIPIAISLVTIFWLLNFLDKLIRFRDNNFGWEHITIICVQLVIAKYCVQFAPKILDIMATIGDAVSSSINIAAPTITTINTDEVFRSIEGMNLIEKLITITQLAIPSLVAAVMAIGMYIVVYARGIELILLGAFSPLPMSTIMFDNVKDVGKRYLQNYLAVCLQAGVLMIIIIMGGTLFSAIVTTNEAGDTSGMVNLLFQLMMYYGVMLFAFFKSGSWAQKIVGLG</sequence>
<gene>
    <name evidence="2" type="ORF">SAMN00017477_0064</name>
</gene>
<feature type="transmembrane region" description="Helical" evidence="1">
    <location>
        <begin position="145"/>
        <end position="164"/>
    </location>
</feature>
<protein>
    <submittedName>
        <fullName evidence="2">TrbL/VirB6 plasmid conjugal transfer protein</fullName>
    </submittedName>
</protein>
<evidence type="ECO:0000313" key="2">
    <source>
        <dbReference type="EMBL" id="SMB78576.1"/>
    </source>
</evidence>
<feature type="transmembrane region" description="Helical" evidence="1">
    <location>
        <begin position="201"/>
        <end position="224"/>
    </location>
</feature>
<dbReference type="InterPro" id="IPR045798">
    <property type="entry name" value="TrbL_Firmicutes"/>
</dbReference>
<proteinExistence type="predicted"/>
<feature type="transmembrane region" description="Helical" evidence="1">
    <location>
        <begin position="170"/>
        <end position="189"/>
    </location>
</feature>
<keyword evidence="1" id="KW-0472">Membrane</keyword>
<evidence type="ECO:0000313" key="3">
    <source>
        <dbReference type="Proteomes" id="UP000192368"/>
    </source>
</evidence>
<reference evidence="3" key="1">
    <citation type="submission" date="2017-04" db="EMBL/GenBank/DDBJ databases">
        <authorList>
            <person name="Varghese N."/>
            <person name="Submissions S."/>
        </authorList>
    </citation>
    <scope>NUCLEOTIDE SEQUENCE [LARGE SCALE GENOMIC DNA]</scope>
    <source>
        <strain evidence="3">DSM 20463</strain>
    </source>
</reference>
<feature type="transmembrane region" description="Helical" evidence="1">
    <location>
        <begin position="42"/>
        <end position="60"/>
    </location>
</feature>
<dbReference type="EMBL" id="FWWR01000008">
    <property type="protein sequence ID" value="SMB78576.1"/>
    <property type="molecule type" value="Genomic_DNA"/>
</dbReference>
<keyword evidence="1" id="KW-0812">Transmembrane</keyword>
<name>A0A1W1UBV8_PEPAS</name>
<dbReference type="Proteomes" id="UP000192368">
    <property type="component" value="Unassembled WGS sequence"/>
</dbReference>
<keyword evidence="1" id="KW-1133">Transmembrane helix</keyword>
<feature type="transmembrane region" description="Helical" evidence="1">
    <location>
        <begin position="236"/>
        <end position="255"/>
    </location>
</feature>
<dbReference type="Pfam" id="PF19478">
    <property type="entry name" value="TrbL_2"/>
    <property type="match status" value="1"/>
</dbReference>
<accession>A0A1W1UBV8</accession>
<evidence type="ECO:0000256" key="1">
    <source>
        <dbReference type="SAM" id="Phobius"/>
    </source>
</evidence>
<dbReference type="AlphaFoldDB" id="A0A1W1UBV8"/>
<organism evidence="2 3">
    <name type="scientific">Peptoniphilus asaccharolyticus DSM 20463</name>
    <dbReference type="NCBI Taxonomy" id="573058"/>
    <lineage>
        <taxon>Bacteria</taxon>
        <taxon>Bacillati</taxon>
        <taxon>Bacillota</taxon>
        <taxon>Tissierellia</taxon>
        <taxon>Tissierellales</taxon>
        <taxon>Peptoniphilaceae</taxon>
        <taxon>Peptoniphilus</taxon>
    </lineage>
</organism>
<dbReference type="STRING" id="573058.SAMN00017477_0064"/>